<dbReference type="AlphaFoldDB" id="A0A1T5CZD7"/>
<dbReference type="EMBL" id="FUZF01000005">
    <property type="protein sequence ID" value="SKB64878.1"/>
    <property type="molecule type" value="Genomic_DNA"/>
</dbReference>
<sequence>MAWFNFTGSDPANPNHYTLATSTPNCGSTEEKLCAINATNNGSDKPVLDIPILSEMARALQNEVNEPNVQLKAR</sequence>
<gene>
    <name evidence="1" type="ORF">SAMN05660841_01686</name>
</gene>
<keyword evidence="2" id="KW-1185">Reference proteome</keyword>
<dbReference type="OrthoDB" id="713410at2"/>
<reference evidence="2" key="1">
    <citation type="submission" date="2017-02" db="EMBL/GenBank/DDBJ databases">
        <authorList>
            <person name="Varghese N."/>
            <person name="Submissions S."/>
        </authorList>
    </citation>
    <scope>NUCLEOTIDE SEQUENCE [LARGE SCALE GENOMIC DNA]</scope>
    <source>
        <strain evidence="2">DSM 24091</strain>
    </source>
</reference>
<proteinExistence type="predicted"/>
<accession>A0A1T5CZD7</accession>
<dbReference type="Proteomes" id="UP000190150">
    <property type="component" value="Unassembled WGS sequence"/>
</dbReference>
<dbReference type="RefSeq" id="WP_079642640.1">
    <property type="nucleotide sequence ID" value="NZ_FUZF01000005.1"/>
</dbReference>
<protein>
    <submittedName>
        <fullName evidence="1">Uncharacterized protein</fullName>
    </submittedName>
</protein>
<name>A0A1T5CZD7_9SPHI</name>
<organism evidence="1 2">
    <name type="scientific">Sphingobacterium nematocida</name>
    <dbReference type="NCBI Taxonomy" id="1513896"/>
    <lineage>
        <taxon>Bacteria</taxon>
        <taxon>Pseudomonadati</taxon>
        <taxon>Bacteroidota</taxon>
        <taxon>Sphingobacteriia</taxon>
        <taxon>Sphingobacteriales</taxon>
        <taxon>Sphingobacteriaceae</taxon>
        <taxon>Sphingobacterium</taxon>
    </lineage>
</organism>
<evidence type="ECO:0000313" key="2">
    <source>
        <dbReference type="Proteomes" id="UP000190150"/>
    </source>
</evidence>
<evidence type="ECO:0000313" key="1">
    <source>
        <dbReference type="EMBL" id="SKB64878.1"/>
    </source>
</evidence>